<dbReference type="PANTHER" id="PTHR34801:SF6">
    <property type="entry name" value="SLL1620 PROTEIN"/>
    <property type="match status" value="1"/>
</dbReference>
<dbReference type="EMBL" id="JBHTCO010000003">
    <property type="protein sequence ID" value="MFC7391924.1"/>
    <property type="molecule type" value="Genomic_DNA"/>
</dbReference>
<keyword evidence="2" id="KW-1185">Reference proteome</keyword>
<evidence type="ECO:0000313" key="2">
    <source>
        <dbReference type="Proteomes" id="UP001596505"/>
    </source>
</evidence>
<evidence type="ECO:0000313" key="1">
    <source>
        <dbReference type="EMBL" id="MFC7391924.1"/>
    </source>
</evidence>
<organism evidence="1 2">
    <name type="scientific">Scopulibacillus cellulosilyticus</name>
    <dbReference type="NCBI Taxonomy" id="2665665"/>
    <lineage>
        <taxon>Bacteria</taxon>
        <taxon>Bacillati</taxon>
        <taxon>Bacillota</taxon>
        <taxon>Bacilli</taxon>
        <taxon>Bacillales</taxon>
        <taxon>Sporolactobacillaceae</taxon>
        <taxon>Scopulibacillus</taxon>
    </lineage>
</organism>
<proteinExistence type="predicted"/>
<comment type="caution">
    <text evidence="1">The sequence shown here is derived from an EMBL/GenBank/DDBJ whole genome shotgun (WGS) entry which is preliminary data.</text>
</comment>
<dbReference type="Pfam" id="PF07386">
    <property type="entry name" value="DUF1499"/>
    <property type="match status" value="1"/>
</dbReference>
<gene>
    <name evidence="1" type="ORF">ACFQRG_02800</name>
</gene>
<protein>
    <submittedName>
        <fullName evidence="1">DUF1499 domain-containing protein</fullName>
    </submittedName>
</protein>
<name>A0ABW2PR87_9BACL</name>
<dbReference type="Proteomes" id="UP001596505">
    <property type="component" value="Unassembled WGS sequence"/>
</dbReference>
<dbReference type="InterPro" id="IPR010865">
    <property type="entry name" value="DUF1499"/>
</dbReference>
<dbReference type="PIRSF" id="PIRSF026426">
    <property type="entry name" value="DUF1499"/>
    <property type="match status" value="1"/>
</dbReference>
<dbReference type="PANTHER" id="PTHR34801">
    <property type="entry name" value="EXPRESSED PROTEIN"/>
    <property type="match status" value="1"/>
</dbReference>
<dbReference type="RefSeq" id="WP_380963411.1">
    <property type="nucleotide sequence ID" value="NZ_JBHTCO010000003.1"/>
</dbReference>
<accession>A0ABW2PR87</accession>
<reference evidence="2" key="1">
    <citation type="journal article" date="2019" name="Int. J. Syst. Evol. Microbiol.">
        <title>The Global Catalogue of Microorganisms (GCM) 10K type strain sequencing project: providing services to taxonomists for standard genome sequencing and annotation.</title>
        <authorList>
            <consortium name="The Broad Institute Genomics Platform"/>
            <consortium name="The Broad Institute Genome Sequencing Center for Infectious Disease"/>
            <person name="Wu L."/>
            <person name="Ma J."/>
        </authorList>
    </citation>
    <scope>NUCLEOTIDE SEQUENCE [LARGE SCALE GENOMIC DNA]</scope>
    <source>
        <strain evidence="2">CGMCC 1.16305</strain>
    </source>
</reference>
<sequence>MAKEKNNILGVQEGRLAPCPKKSNCVSTEHPNLNRKMLPISYQQLTLPQAKEILINTIESLPKTEIKEQNDQYIYVEFKTPILEFYHDAEFYFNDQQKEIHFRSVSRIGFADFGSNKRWMQSVVARFLEAAPEIE</sequence>